<accession>A0A4P6KFH5</accession>
<dbReference type="NCBIfam" id="NF006772">
    <property type="entry name" value="PRK09290.2-1"/>
    <property type="match status" value="1"/>
</dbReference>
<dbReference type="OrthoDB" id="9808195at2"/>
<dbReference type="Gene3D" id="3.30.70.360">
    <property type="match status" value="1"/>
</dbReference>
<dbReference type="GO" id="GO:0046872">
    <property type="term" value="F:metal ion binding"/>
    <property type="evidence" value="ECO:0007669"/>
    <property type="project" value="UniProtKB-KW"/>
</dbReference>
<feature type="binding site" evidence="3">
    <location>
        <position position="390"/>
    </location>
    <ligand>
        <name>Zn(2+)</name>
        <dbReference type="ChEBI" id="CHEBI:29105"/>
        <label>2</label>
    </ligand>
</feature>
<dbReference type="PIRSF" id="PIRSF001235">
    <property type="entry name" value="Amidase_carbamoylase"/>
    <property type="match status" value="1"/>
</dbReference>
<dbReference type="GO" id="GO:0016813">
    <property type="term" value="F:hydrolase activity, acting on carbon-nitrogen (but not peptide) bonds, in linear amidines"/>
    <property type="evidence" value="ECO:0007669"/>
    <property type="project" value="InterPro"/>
</dbReference>
<dbReference type="CDD" id="cd03884">
    <property type="entry name" value="M20_bAS"/>
    <property type="match status" value="1"/>
</dbReference>
<dbReference type="Proteomes" id="UP000289260">
    <property type="component" value="Chromosome"/>
</dbReference>
<evidence type="ECO:0000256" key="3">
    <source>
        <dbReference type="PIRSR" id="PIRSR001235-1"/>
    </source>
</evidence>
<dbReference type="InterPro" id="IPR036264">
    <property type="entry name" value="Bact_exopeptidase_dim_dom"/>
</dbReference>
<evidence type="ECO:0000256" key="1">
    <source>
        <dbReference type="ARBA" id="ARBA00006153"/>
    </source>
</evidence>
<feature type="binding site" evidence="3">
    <location>
        <position position="98"/>
    </location>
    <ligand>
        <name>Zn(2+)</name>
        <dbReference type="ChEBI" id="CHEBI:29105"/>
        <label>2</label>
    </ligand>
</feature>
<dbReference type="Gene3D" id="3.40.630.10">
    <property type="entry name" value="Zn peptidases"/>
    <property type="match status" value="1"/>
</dbReference>
<comment type="similarity">
    <text evidence="1">Belongs to the peptidase M20 family.</text>
</comment>
<dbReference type="InterPro" id="IPR002933">
    <property type="entry name" value="Peptidase_M20"/>
</dbReference>
<dbReference type="AlphaFoldDB" id="A0A4P6KFH5"/>
<keyword evidence="3" id="KW-0479">Metal-binding</keyword>
<keyword evidence="2 4" id="KW-0378">Hydrolase</keyword>
<dbReference type="InterPro" id="IPR010158">
    <property type="entry name" value="Amidase_Cbmase"/>
</dbReference>
<organism evidence="4 5">
    <name type="scientific">Leucobacter triazinivorans</name>
    <dbReference type="NCBI Taxonomy" id="1784719"/>
    <lineage>
        <taxon>Bacteria</taxon>
        <taxon>Bacillati</taxon>
        <taxon>Actinomycetota</taxon>
        <taxon>Actinomycetes</taxon>
        <taxon>Micrococcales</taxon>
        <taxon>Microbacteriaceae</taxon>
        <taxon>Leucobacter</taxon>
    </lineage>
</organism>
<evidence type="ECO:0000313" key="4">
    <source>
        <dbReference type="EMBL" id="QBE48194.1"/>
    </source>
</evidence>
<feature type="binding site" evidence="3">
    <location>
        <position position="87"/>
    </location>
    <ligand>
        <name>Zn(2+)</name>
        <dbReference type="ChEBI" id="CHEBI:29105"/>
        <label>1</label>
    </ligand>
</feature>
<gene>
    <name evidence="4" type="ORF">EVS81_04565</name>
</gene>
<dbReference type="NCBIfam" id="TIGR01879">
    <property type="entry name" value="hydantase"/>
    <property type="match status" value="1"/>
</dbReference>
<dbReference type="Pfam" id="PF01546">
    <property type="entry name" value="Peptidase_M20"/>
    <property type="match status" value="1"/>
</dbReference>
<keyword evidence="5" id="KW-1185">Reference proteome</keyword>
<reference evidence="4 5" key="1">
    <citation type="submission" date="2019-02" db="EMBL/GenBank/DDBJ databases">
        <authorList>
            <person name="Sun L."/>
            <person name="Pan D."/>
            <person name="Wu X."/>
        </authorList>
    </citation>
    <scope>NUCLEOTIDE SEQUENCE [LARGE SCALE GENOMIC DNA]</scope>
    <source>
        <strain evidence="4 5">JW-1</strain>
    </source>
</reference>
<feature type="binding site" evidence="3">
    <location>
        <position position="197"/>
    </location>
    <ligand>
        <name>Zn(2+)</name>
        <dbReference type="ChEBI" id="CHEBI:29105"/>
        <label>1</label>
    </ligand>
</feature>
<evidence type="ECO:0000256" key="2">
    <source>
        <dbReference type="ARBA" id="ARBA00022801"/>
    </source>
</evidence>
<dbReference type="SUPFAM" id="SSF55031">
    <property type="entry name" value="Bacterial exopeptidase dimerisation domain"/>
    <property type="match status" value="1"/>
</dbReference>
<feature type="binding site" evidence="3">
    <location>
        <position position="137"/>
    </location>
    <ligand>
        <name>Zn(2+)</name>
        <dbReference type="ChEBI" id="CHEBI:29105"/>
        <label>2</label>
    </ligand>
</feature>
<sequence>MNEQASPFHQTSAEAFLQDFHHVASIGATDRGGVERQAATDADRRTRDWFSEFARSRGWSVEVDGIGNVFATVEFVPGAPAILSGSHLDSQPRGGRFDGAYGVLASLHAAAEIQRRVEAGELAPKYNLIVVDWFNEEGSRFAPSIMGSSVFSGLMDRDEILAVRDSGGTTVREALEGIGYLGAARGPQQLAGYAEVHIEQGRILEREGVALGAVDSSWYTQKLDIEILGEQSHTGATAMADRRDALVGASRVTLLVRDICSEYPAEALVSSVGQITVEPNSPIVVNSRVHLVADLRANDPEIVRGARDALLERFRTVAEEERLEIVAKDFDVRPNRYYPREGVELQERVADSLGLGIRRIQTMAGHDSVALNTVTPSVMMFVPSVDGVSHCERELTRDEDLVNGLAALTRVVSEMLTGALDGVPYPGRPAVAVGA</sequence>
<feature type="binding site" evidence="3">
    <location>
        <position position="98"/>
    </location>
    <ligand>
        <name>Zn(2+)</name>
        <dbReference type="ChEBI" id="CHEBI:29105"/>
        <label>1</label>
    </ligand>
</feature>
<dbReference type="EMBL" id="CP035806">
    <property type="protein sequence ID" value="QBE48194.1"/>
    <property type="molecule type" value="Genomic_DNA"/>
</dbReference>
<dbReference type="PANTHER" id="PTHR32494:SF5">
    <property type="entry name" value="ALLANTOATE AMIDOHYDROLASE"/>
    <property type="match status" value="1"/>
</dbReference>
<dbReference type="KEGG" id="ltr:EVS81_04565"/>
<dbReference type="RefSeq" id="WP_130109333.1">
    <property type="nucleotide sequence ID" value="NZ_CP035806.1"/>
</dbReference>
<name>A0A4P6KFH5_9MICO</name>
<comment type="cofactor">
    <cofactor evidence="3">
        <name>Zn(2+)</name>
        <dbReference type="ChEBI" id="CHEBI:29105"/>
    </cofactor>
    <text evidence="3">Binds 2 Zn(2+) ions per subunit.</text>
</comment>
<dbReference type="PANTHER" id="PTHR32494">
    <property type="entry name" value="ALLANTOATE DEIMINASE-RELATED"/>
    <property type="match status" value="1"/>
</dbReference>
<dbReference type="SUPFAM" id="SSF53187">
    <property type="entry name" value="Zn-dependent exopeptidases"/>
    <property type="match status" value="1"/>
</dbReference>
<proteinExistence type="inferred from homology"/>
<protein>
    <submittedName>
        <fullName evidence="4">Zn-dependent hydrolase</fullName>
    </submittedName>
</protein>
<evidence type="ECO:0000313" key="5">
    <source>
        <dbReference type="Proteomes" id="UP000289260"/>
    </source>
</evidence>
<keyword evidence="3" id="KW-0862">Zinc</keyword>